<evidence type="ECO:0000256" key="5">
    <source>
        <dbReference type="SAM" id="MobiDB-lite"/>
    </source>
</evidence>
<dbReference type="EMBL" id="MVHF01000016">
    <property type="protein sequence ID" value="ORA34535.1"/>
    <property type="molecule type" value="Genomic_DNA"/>
</dbReference>
<dbReference type="PROSITE" id="PS50977">
    <property type="entry name" value="HTH_TETR_2"/>
    <property type="match status" value="1"/>
</dbReference>
<dbReference type="PANTHER" id="PTHR30055:SF234">
    <property type="entry name" value="HTH-TYPE TRANSCRIPTIONAL REGULATOR BETI"/>
    <property type="match status" value="1"/>
</dbReference>
<keyword evidence="3" id="KW-0804">Transcription</keyword>
<proteinExistence type="predicted"/>
<evidence type="ECO:0000313" key="8">
    <source>
        <dbReference type="Proteomes" id="UP000192448"/>
    </source>
</evidence>
<dbReference type="GO" id="GO:0003700">
    <property type="term" value="F:DNA-binding transcription factor activity"/>
    <property type="evidence" value="ECO:0007669"/>
    <property type="project" value="TreeGrafter"/>
</dbReference>
<dbReference type="Gene3D" id="1.10.357.10">
    <property type="entry name" value="Tetracycline Repressor, domain 2"/>
    <property type="match status" value="1"/>
</dbReference>
<evidence type="ECO:0000256" key="4">
    <source>
        <dbReference type="PROSITE-ProRule" id="PRU00335"/>
    </source>
</evidence>
<dbReference type="Pfam" id="PF00440">
    <property type="entry name" value="TetR_N"/>
    <property type="match status" value="1"/>
</dbReference>
<dbReference type="InterPro" id="IPR009057">
    <property type="entry name" value="Homeodomain-like_sf"/>
</dbReference>
<feature type="region of interest" description="Disordered" evidence="5">
    <location>
        <begin position="1"/>
        <end position="25"/>
    </location>
</feature>
<reference evidence="7 8" key="1">
    <citation type="submission" date="2017-02" db="EMBL/GenBank/DDBJ databases">
        <title>The new phylogeny of genus Mycobacterium.</title>
        <authorList>
            <person name="Tortoli E."/>
            <person name="Trovato A."/>
            <person name="Cirillo D.M."/>
        </authorList>
    </citation>
    <scope>NUCLEOTIDE SEQUENCE [LARGE SCALE GENOMIC DNA]</scope>
    <source>
        <strain evidence="7 8">RW6</strain>
    </source>
</reference>
<evidence type="ECO:0000313" key="7">
    <source>
        <dbReference type="EMBL" id="ORA34535.1"/>
    </source>
</evidence>
<feature type="domain" description="HTH tetR-type" evidence="6">
    <location>
        <begin position="25"/>
        <end position="85"/>
    </location>
</feature>
<name>A0A1X0AXA0_9MYCO</name>
<evidence type="ECO:0000256" key="2">
    <source>
        <dbReference type="ARBA" id="ARBA00023125"/>
    </source>
</evidence>
<keyword evidence="2 4" id="KW-0238">DNA-binding</keyword>
<evidence type="ECO:0000259" key="6">
    <source>
        <dbReference type="PROSITE" id="PS50977"/>
    </source>
</evidence>
<organism evidence="7 8">
    <name type="scientific">Mycobacterium aquaticum</name>
    <dbReference type="NCBI Taxonomy" id="1927124"/>
    <lineage>
        <taxon>Bacteria</taxon>
        <taxon>Bacillati</taxon>
        <taxon>Actinomycetota</taxon>
        <taxon>Actinomycetes</taxon>
        <taxon>Mycobacteriales</taxon>
        <taxon>Mycobacteriaceae</taxon>
        <taxon>Mycobacterium</taxon>
    </lineage>
</organism>
<dbReference type="GO" id="GO:0000976">
    <property type="term" value="F:transcription cis-regulatory region binding"/>
    <property type="evidence" value="ECO:0007669"/>
    <property type="project" value="TreeGrafter"/>
</dbReference>
<dbReference type="STRING" id="1927124.BST13_17260"/>
<keyword evidence="1" id="KW-0805">Transcription regulation</keyword>
<feature type="DNA-binding region" description="H-T-H motif" evidence="4">
    <location>
        <begin position="48"/>
        <end position="67"/>
    </location>
</feature>
<comment type="caution">
    <text evidence="7">The sequence shown here is derived from an EMBL/GenBank/DDBJ whole genome shotgun (WGS) entry which is preliminary data.</text>
</comment>
<dbReference type="PANTHER" id="PTHR30055">
    <property type="entry name" value="HTH-TYPE TRANSCRIPTIONAL REGULATOR RUTR"/>
    <property type="match status" value="1"/>
</dbReference>
<accession>A0A1X0AXA0</accession>
<keyword evidence="8" id="KW-1185">Reference proteome</keyword>
<dbReference type="Proteomes" id="UP000192448">
    <property type="component" value="Unassembled WGS sequence"/>
</dbReference>
<dbReference type="AlphaFoldDB" id="A0A1X0AXA0"/>
<sequence length="217" mass="23729">MREAVVEPSTSPEVSGSRRRNRRGELSRRHVLEAAMRLLSSGGPDSISANMVAKEAHVTWGTLQYQFGDVDGLWAATLIHILETAGPSIWARPSAGSVHKRIAEVIDLLWKALDSPYSAAVSNLRSGLAKDRFELERTYPRTAAALDELDENWALQFREFFDGVAVDPLRARQVIALLPAALRGLHAEMAYGSPVDSNDALAGLRNALTLYMTPPPA</sequence>
<dbReference type="InterPro" id="IPR001647">
    <property type="entry name" value="HTH_TetR"/>
</dbReference>
<gene>
    <name evidence="7" type="ORF">BST13_17260</name>
</gene>
<protein>
    <recommendedName>
        <fullName evidence="6">HTH tetR-type domain-containing protein</fullName>
    </recommendedName>
</protein>
<dbReference type="SUPFAM" id="SSF46689">
    <property type="entry name" value="Homeodomain-like"/>
    <property type="match status" value="1"/>
</dbReference>
<evidence type="ECO:0000256" key="3">
    <source>
        <dbReference type="ARBA" id="ARBA00023163"/>
    </source>
</evidence>
<evidence type="ECO:0000256" key="1">
    <source>
        <dbReference type="ARBA" id="ARBA00023015"/>
    </source>
</evidence>
<dbReference type="InterPro" id="IPR050109">
    <property type="entry name" value="HTH-type_TetR-like_transc_reg"/>
</dbReference>